<evidence type="ECO:0000313" key="3">
    <source>
        <dbReference type="Proteomes" id="UP000663671"/>
    </source>
</evidence>
<evidence type="ECO:0000256" key="1">
    <source>
        <dbReference type="SAM" id="MobiDB-lite"/>
    </source>
</evidence>
<dbReference type="VEuPathDB" id="FungiDB:I7I51_03136"/>
<sequence length="176" mass="19422">MPSPSGTNKPYYGWETLLLLQLKGGGYSWTEIFTHYNRAVSSERQRSIPGLKGKLNLIRAEYNSSEANTSSTDPRGDGSRGSETRRSDAWDALPVTCSDPQGDCDCSLCQQVRAWQFGVLQEDIDQDMAQYCKLVMDAAAGVPGALEEATQIKHQLEPFIGNDSEPYSHKQVEGSK</sequence>
<dbReference type="EMBL" id="CP069116">
    <property type="protein sequence ID" value="QSS66924.1"/>
    <property type="molecule type" value="Genomic_DNA"/>
</dbReference>
<dbReference type="AlphaFoldDB" id="A0A8A1MQ69"/>
<reference evidence="2" key="1">
    <citation type="submission" date="2021-01" db="EMBL/GenBank/DDBJ databases">
        <title>Chromosome-level genome assembly of a human fungal pathogen reveals clustering of transcriptionally co-regulated genes.</title>
        <authorList>
            <person name="Voorhies M."/>
            <person name="Cohen S."/>
            <person name="Shea T.P."/>
            <person name="Petrus S."/>
            <person name="Munoz J.F."/>
            <person name="Poplawski S."/>
            <person name="Goldman W.E."/>
            <person name="Michael T."/>
            <person name="Cuomo C.A."/>
            <person name="Sil A."/>
            <person name="Beyhan S."/>
        </authorList>
    </citation>
    <scope>NUCLEOTIDE SEQUENCE</scope>
    <source>
        <strain evidence="2">WU24</strain>
    </source>
</reference>
<proteinExistence type="predicted"/>
<dbReference type="Proteomes" id="UP000663671">
    <property type="component" value="Chromosome 6"/>
</dbReference>
<accession>A0A8A1MQ69</accession>
<feature type="compositionally biased region" description="Polar residues" evidence="1">
    <location>
        <begin position="62"/>
        <end position="73"/>
    </location>
</feature>
<name>A0A8A1MQ69_AJECA</name>
<protein>
    <submittedName>
        <fullName evidence="2">Uncharacterized protein</fullName>
    </submittedName>
</protein>
<feature type="compositionally biased region" description="Basic and acidic residues" evidence="1">
    <location>
        <begin position="74"/>
        <end position="87"/>
    </location>
</feature>
<gene>
    <name evidence="2" type="ORF">I7I51_03136</name>
</gene>
<evidence type="ECO:0000313" key="2">
    <source>
        <dbReference type="EMBL" id="QSS66924.1"/>
    </source>
</evidence>
<feature type="region of interest" description="Disordered" evidence="1">
    <location>
        <begin position="62"/>
        <end position="87"/>
    </location>
</feature>
<organism evidence="2 3">
    <name type="scientific">Ajellomyces capsulatus</name>
    <name type="common">Darling's disease fungus</name>
    <name type="synonym">Histoplasma capsulatum</name>
    <dbReference type="NCBI Taxonomy" id="5037"/>
    <lineage>
        <taxon>Eukaryota</taxon>
        <taxon>Fungi</taxon>
        <taxon>Dikarya</taxon>
        <taxon>Ascomycota</taxon>
        <taxon>Pezizomycotina</taxon>
        <taxon>Eurotiomycetes</taxon>
        <taxon>Eurotiomycetidae</taxon>
        <taxon>Onygenales</taxon>
        <taxon>Ajellomycetaceae</taxon>
        <taxon>Histoplasma</taxon>
    </lineage>
</organism>